<dbReference type="InterPro" id="IPR009061">
    <property type="entry name" value="DNA-bd_dom_put_sf"/>
</dbReference>
<dbReference type="EMBL" id="JNHI01000019">
    <property type="protein sequence ID" value="KDS29676.1"/>
    <property type="molecule type" value="Genomic_DNA"/>
</dbReference>
<sequence>MIKRKKAVSTAESSKEKGMRINSGVSESIMIVSDIIGIDEVCKITSLSRSTIYKKTSNHEIPFYKSTLNKRSFLRFRRSEILNWMLRHRIGTIDEFLESQD</sequence>
<proteinExistence type="predicted"/>
<feature type="domain" description="Helix-turn-helix" evidence="1">
    <location>
        <begin position="38"/>
        <end position="88"/>
    </location>
</feature>
<dbReference type="InterPro" id="IPR041657">
    <property type="entry name" value="HTH_17"/>
</dbReference>
<gene>
    <name evidence="2" type="ORF">M097_2820</name>
</gene>
<protein>
    <submittedName>
        <fullName evidence="2">DNA binding, excisionase family domain protein</fullName>
    </submittedName>
</protein>
<dbReference type="Pfam" id="PF12728">
    <property type="entry name" value="HTH_17"/>
    <property type="match status" value="1"/>
</dbReference>
<dbReference type="SUPFAM" id="SSF46955">
    <property type="entry name" value="Putative DNA-binding domain"/>
    <property type="match status" value="1"/>
</dbReference>
<dbReference type="PATRIC" id="fig|1339350.3.peg.2701"/>
<reference evidence="2 3" key="1">
    <citation type="submission" date="2014-04" db="EMBL/GenBank/DDBJ databases">
        <authorList>
            <person name="Sears C."/>
            <person name="Carroll K."/>
            <person name="Sack B.R."/>
            <person name="Qadri F."/>
            <person name="Myers L.L."/>
            <person name="Chung G.-T."/>
            <person name="Escheverria P."/>
            <person name="Fraser C.M."/>
            <person name="Sadzewicz L."/>
            <person name="Shefchek K.A."/>
            <person name="Tallon L."/>
            <person name="Das S.P."/>
            <person name="Daugherty S."/>
            <person name="Mongodin E.F."/>
        </authorList>
    </citation>
    <scope>NUCLEOTIDE SEQUENCE [LARGE SCALE GENOMIC DNA]</scope>
    <source>
        <strain evidence="3">3775 SL(B) 10 (iv)</strain>
    </source>
</reference>
<evidence type="ECO:0000313" key="3">
    <source>
        <dbReference type="Proteomes" id="UP000028134"/>
    </source>
</evidence>
<dbReference type="RefSeq" id="WP_008669354.1">
    <property type="nucleotide sequence ID" value="NZ_JNHI01000019.1"/>
</dbReference>
<dbReference type="InterPro" id="IPR010093">
    <property type="entry name" value="SinI_DNA-bd"/>
</dbReference>
<evidence type="ECO:0000313" key="2">
    <source>
        <dbReference type="EMBL" id="KDS29676.1"/>
    </source>
</evidence>
<name>A0A078R4Z1_PHOVU</name>
<accession>A0A078R4Z1</accession>
<dbReference type="GO" id="GO:0003677">
    <property type="term" value="F:DNA binding"/>
    <property type="evidence" value="ECO:0007669"/>
    <property type="project" value="InterPro"/>
</dbReference>
<dbReference type="Proteomes" id="UP000028134">
    <property type="component" value="Unassembled WGS sequence"/>
</dbReference>
<evidence type="ECO:0000259" key="1">
    <source>
        <dbReference type="Pfam" id="PF12728"/>
    </source>
</evidence>
<organism evidence="2 3">
    <name type="scientific">Phocaeicola vulgatus str. 3775 SL</name>
    <name type="common">B</name>
    <name type="synonym">iv</name>
    <dbReference type="NCBI Taxonomy" id="1339350"/>
    <lineage>
        <taxon>Bacteria</taxon>
        <taxon>Pseudomonadati</taxon>
        <taxon>Bacteroidota</taxon>
        <taxon>Bacteroidia</taxon>
        <taxon>Bacteroidales</taxon>
        <taxon>Bacteroidaceae</taxon>
        <taxon>Phocaeicola</taxon>
    </lineage>
</organism>
<dbReference type="NCBIfam" id="TIGR01764">
    <property type="entry name" value="excise"/>
    <property type="match status" value="1"/>
</dbReference>
<comment type="caution">
    <text evidence="2">The sequence shown here is derived from an EMBL/GenBank/DDBJ whole genome shotgun (WGS) entry which is preliminary data.</text>
</comment>
<dbReference type="AlphaFoldDB" id="A0A078R4Z1"/>